<keyword evidence="7 15" id="KW-0808">Transferase</keyword>
<evidence type="ECO:0000256" key="7">
    <source>
        <dbReference type="ARBA" id="ARBA00022679"/>
    </source>
</evidence>
<evidence type="ECO:0000256" key="6">
    <source>
        <dbReference type="ARBA" id="ARBA00022676"/>
    </source>
</evidence>
<dbReference type="PANTHER" id="PTHR32315:SF4">
    <property type="entry name" value="URACIL PHOSPHORIBOSYLTRANSFERASE, CHLOROPLASTIC"/>
    <property type="match status" value="1"/>
</dbReference>
<dbReference type="CDD" id="cd06223">
    <property type="entry name" value="PRTases_typeI"/>
    <property type="match status" value="1"/>
</dbReference>
<keyword evidence="8" id="KW-0547">Nucleotide-binding</keyword>
<evidence type="ECO:0000256" key="2">
    <source>
        <dbReference type="ARBA" id="ARBA00005180"/>
    </source>
</evidence>
<dbReference type="GO" id="GO:0005525">
    <property type="term" value="F:GTP binding"/>
    <property type="evidence" value="ECO:0007669"/>
    <property type="project" value="UniProtKB-KW"/>
</dbReference>
<comment type="similarity">
    <text evidence="3">Belongs to the UPRTase family.</text>
</comment>
<dbReference type="GO" id="GO:0006223">
    <property type="term" value="P:uracil salvage"/>
    <property type="evidence" value="ECO:0007669"/>
    <property type="project" value="InterPro"/>
</dbReference>
<comment type="cofactor">
    <cofactor evidence="1">
        <name>Mg(2+)</name>
        <dbReference type="ChEBI" id="CHEBI:18420"/>
    </cofactor>
</comment>
<evidence type="ECO:0000256" key="12">
    <source>
        <dbReference type="ARBA" id="ARBA00072146"/>
    </source>
</evidence>
<dbReference type="Proteomes" id="UP000233248">
    <property type="component" value="Unassembled WGS sequence"/>
</dbReference>
<dbReference type="GO" id="GO:0004845">
    <property type="term" value="F:uracil phosphoribosyltransferase activity"/>
    <property type="evidence" value="ECO:0007669"/>
    <property type="project" value="UniProtKB-UniRule"/>
</dbReference>
<evidence type="ECO:0000256" key="4">
    <source>
        <dbReference type="ARBA" id="ARBA00011894"/>
    </source>
</evidence>
<keyword evidence="16" id="KW-1185">Reference proteome</keyword>
<dbReference type="InterPro" id="IPR029057">
    <property type="entry name" value="PRTase-like"/>
</dbReference>
<dbReference type="GO" id="GO:0044206">
    <property type="term" value="P:UMP salvage"/>
    <property type="evidence" value="ECO:0007669"/>
    <property type="project" value="UniProtKB-UniPathway"/>
</dbReference>
<dbReference type="SUPFAM" id="SSF53271">
    <property type="entry name" value="PRTase-like"/>
    <property type="match status" value="1"/>
</dbReference>
<dbReference type="PANTHER" id="PTHR32315">
    <property type="entry name" value="ADENINE PHOSPHORIBOSYLTRANSFERASE"/>
    <property type="match status" value="1"/>
</dbReference>
<dbReference type="FunFam" id="3.40.50.2020:FF:000023">
    <property type="entry name" value="Probable uracil phosphoribosyltransferase"/>
    <property type="match status" value="1"/>
</dbReference>
<evidence type="ECO:0000313" key="16">
    <source>
        <dbReference type="Proteomes" id="UP000233248"/>
    </source>
</evidence>
<proteinExistence type="inferred from homology"/>
<dbReference type="Pfam" id="PF14681">
    <property type="entry name" value="UPRTase"/>
    <property type="match status" value="1"/>
</dbReference>
<comment type="catalytic activity">
    <reaction evidence="10">
        <text>UMP + diphosphate = 5-phospho-alpha-D-ribose 1-diphosphate + uracil</text>
        <dbReference type="Rhea" id="RHEA:13017"/>
        <dbReference type="ChEBI" id="CHEBI:17568"/>
        <dbReference type="ChEBI" id="CHEBI:33019"/>
        <dbReference type="ChEBI" id="CHEBI:57865"/>
        <dbReference type="ChEBI" id="CHEBI:58017"/>
        <dbReference type="EC" id="2.4.2.9"/>
    </reaction>
</comment>
<evidence type="ECO:0000256" key="9">
    <source>
        <dbReference type="ARBA" id="ARBA00023134"/>
    </source>
</evidence>
<dbReference type="UniPathway" id="UPA00574">
    <property type="reaction ID" value="UER00636"/>
</dbReference>
<comment type="pathway">
    <text evidence="2">Pyrimidine metabolism; UMP biosynthesis via salvage pathway; UMP from uracil: step 1/1.</text>
</comment>
<dbReference type="Gene3D" id="3.40.50.2020">
    <property type="match status" value="1"/>
</dbReference>
<dbReference type="KEGG" id="ahs:AHALO_1826"/>
<dbReference type="EC" id="2.4.2.9" evidence="4 13"/>
<protein>
    <recommendedName>
        <fullName evidence="12 13">Uracil phosphoribosyltransferase</fullName>
        <ecNumber evidence="4 13">2.4.2.9</ecNumber>
    </recommendedName>
</protein>
<comment type="caution">
    <text evidence="15">The sequence shown here is derived from an EMBL/GenBank/DDBJ whole genome shotgun (WGS) entry which is preliminary data.</text>
</comment>
<dbReference type="AlphaFoldDB" id="A0A2N1J4U5"/>
<dbReference type="InterPro" id="IPR050054">
    <property type="entry name" value="UPRTase/APRTase"/>
</dbReference>
<dbReference type="InterPro" id="IPR005765">
    <property type="entry name" value="UPRT"/>
</dbReference>
<evidence type="ECO:0000256" key="5">
    <source>
        <dbReference type="ARBA" id="ARBA00022533"/>
    </source>
</evidence>
<reference evidence="15 16" key="1">
    <citation type="submission" date="2017-09" db="EMBL/GenBank/DDBJ databases">
        <title>Genomics of the genus Arcobacter.</title>
        <authorList>
            <person name="Perez-Cataluna A."/>
            <person name="Figueras M.J."/>
            <person name="Salas-Masso N."/>
        </authorList>
    </citation>
    <scope>NUCLEOTIDE SEQUENCE [LARGE SCALE GENOMIC DNA]</scope>
    <source>
        <strain evidence="15 16">DSM 18005</strain>
    </source>
</reference>
<keyword evidence="5" id="KW-0021">Allosteric enzyme</keyword>
<dbReference type="InterPro" id="IPR000836">
    <property type="entry name" value="PRTase_dom"/>
</dbReference>
<accession>A0A2N1J4U5</accession>
<evidence type="ECO:0000256" key="13">
    <source>
        <dbReference type="NCBIfam" id="TIGR01091"/>
    </source>
</evidence>
<organism evidence="15 16">
    <name type="scientific">Malaciobacter halophilus</name>
    <dbReference type="NCBI Taxonomy" id="197482"/>
    <lineage>
        <taxon>Bacteria</taxon>
        <taxon>Pseudomonadati</taxon>
        <taxon>Campylobacterota</taxon>
        <taxon>Epsilonproteobacteria</taxon>
        <taxon>Campylobacterales</taxon>
        <taxon>Arcobacteraceae</taxon>
        <taxon>Malaciobacter</taxon>
    </lineage>
</organism>
<dbReference type="NCBIfam" id="TIGR01091">
    <property type="entry name" value="upp"/>
    <property type="match status" value="1"/>
</dbReference>
<evidence type="ECO:0000256" key="3">
    <source>
        <dbReference type="ARBA" id="ARBA00009516"/>
    </source>
</evidence>
<dbReference type="NCBIfam" id="NF001097">
    <property type="entry name" value="PRK00129.1"/>
    <property type="match status" value="1"/>
</dbReference>
<gene>
    <name evidence="15" type="ORF">CP960_03475</name>
</gene>
<sequence length="207" mass="23129">MYKESTNVVVKHLINRLRDVRTASNEFRLTIEEISRMIVAEALADFPTITTNINTWQGPLDVEMLEVQKIVLVPILRAGEPMLTGILQTLPYARSGFLAMKRDEQTSLSKLFYENIPDNLEDKTVLLLDPMVATGGSLIDGIDYLKGIGAKRIISLNILGSPFGVQKVQEAHPDVDIYIAQIDERLDENNYIRPGLGDAGDRAFNTK</sequence>
<dbReference type="EMBL" id="NXIF01000013">
    <property type="protein sequence ID" value="PKI81534.1"/>
    <property type="molecule type" value="Genomic_DNA"/>
</dbReference>
<evidence type="ECO:0000256" key="10">
    <source>
        <dbReference type="ARBA" id="ARBA00052919"/>
    </source>
</evidence>
<evidence type="ECO:0000256" key="1">
    <source>
        <dbReference type="ARBA" id="ARBA00001946"/>
    </source>
</evidence>
<feature type="domain" description="Phosphoribosyltransferase" evidence="14">
    <location>
        <begin position="7"/>
        <end position="206"/>
    </location>
</feature>
<comment type="function">
    <text evidence="11">Catalyzes the conversion of uracil and 5-phospho-alpha-D-ribose 1-diphosphate (PRPP) to UMP and diphosphate.</text>
</comment>
<evidence type="ECO:0000259" key="14">
    <source>
        <dbReference type="Pfam" id="PF14681"/>
    </source>
</evidence>
<name>A0A2N1J4U5_9BACT</name>
<evidence type="ECO:0000256" key="11">
    <source>
        <dbReference type="ARBA" id="ARBA00056901"/>
    </source>
</evidence>
<keyword evidence="6 15" id="KW-0328">Glycosyltransferase</keyword>
<dbReference type="OrthoDB" id="9781675at2"/>
<keyword evidence="9" id="KW-0342">GTP-binding</keyword>
<evidence type="ECO:0000256" key="8">
    <source>
        <dbReference type="ARBA" id="ARBA00022741"/>
    </source>
</evidence>
<dbReference type="RefSeq" id="WP_101183841.1">
    <property type="nucleotide sequence ID" value="NZ_CP031218.1"/>
</dbReference>
<evidence type="ECO:0000313" key="15">
    <source>
        <dbReference type="EMBL" id="PKI81534.1"/>
    </source>
</evidence>